<reference evidence="4 5" key="1">
    <citation type="submission" date="2017-11" db="EMBL/GenBank/DDBJ databases">
        <title>Comparitive Functional Genomics of Dry Heat Resistant strains isolated from the Viking Spacecraft.</title>
        <authorList>
            <person name="Seuylemezian A."/>
            <person name="Cooper K."/>
            <person name="Vaishampayan P."/>
        </authorList>
    </citation>
    <scope>NUCLEOTIDE SEQUENCE [LARGE SCALE GENOMIC DNA]</scope>
    <source>
        <strain evidence="4 5">V32-6</strain>
    </source>
</reference>
<feature type="compositionally biased region" description="Polar residues" evidence="2">
    <location>
        <begin position="359"/>
        <end position="370"/>
    </location>
</feature>
<proteinExistence type="predicted"/>
<evidence type="ECO:0000259" key="3">
    <source>
        <dbReference type="SMART" id="SM00864"/>
    </source>
</evidence>
<evidence type="ECO:0000313" key="4">
    <source>
        <dbReference type="EMBL" id="PLS05627.1"/>
    </source>
</evidence>
<dbReference type="Gene3D" id="3.40.50.1440">
    <property type="entry name" value="Tubulin/FtsZ, GTPase domain"/>
    <property type="match status" value="1"/>
</dbReference>
<dbReference type="OrthoDB" id="2571143at2"/>
<dbReference type="InterPro" id="IPR036525">
    <property type="entry name" value="Tubulin/FtsZ_GTPase_sf"/>
</dbReference>
<sequence length="370" mass="40515">MAKSVGILGVGQAGGNIAEIAASMGFQAALINTNQRDGTVNTRVEKKFFVPGYSGAGQDRSIGLKAVNENYRELIDFVKRSFKNIKLLLVAFSTDGGTGSGMSPLLMDLLLDQLPGVNIGAIAVVPDRNVLAGNRINAAACIEEISRIEALSSVFLVDNDQLRKSTPQSSKHQIYLSSNHSVMEAIHNVLQVTKKSSFFGNFDETDLMNILSTRGVTIISTTTITDARTTADVSSKIQQSWVNSIFCPVESTGVIRAGLIYEGPEGMAKLINVPSIFERVGEPLELFEGTYISESDPTITTILAGLAFPARRLKTLEDLLEKNKERLQQLVNKEHSQHYQSQVNWASNLKARPQERKTNNITSKLSKYHR</sequence>
<feature type="coiled-coil region" evidence="1">
    <location>
        <begin position="310"/>
        <end position="337"/>
    </location>
</feature>
<evidence type="ECO:0000256" key="1">
    <source>
        <dbReference type="SAM" id="Coils"/>
    </source>
</evidence>
<dbReference type="AlphaFoldDB" id="A0A2N5HJB9"/>
<organism evidence="4 5">
    <name type="scientific">Neobacillus cucumis</name>
    <dbReference type="NCBI Taxonomy" id="1740721"/>
    <lineage>
        <taxon>Bacteria</taxon>
        <taxon>Bacillati</taxon>
        <taxon>Bacillota</taxon>
        <taxon>Bacilli</taxon>
        <taxon>Bacillales</taxon>
        <taxon>Bacillaceae</taxon>
        <taxon>Neobacillus</taxon>
    </lineage>
</organism>
<dbReference type="SUPFAM" id="SSF52490">
    <property type="entry name" value="Tubulin nucleotide-binding domain-like"/>
    <property type="match status" value="1"/>
</dbReference>
<feature type="region of interest" description="Disordered" evidence="2">
    <location>
        <begin position="350"/>
        <end position="370"/>
    </location>
</feature>
<name>A0A2N5HJB9_9BACI</name>
<keyword evidence="4" id="KW-0131">Cell cycle</keyword>
<dbReference type="InterPro" id="IPR003008">
    <property type="entry name" value="Tubulin_FtsZ_GTPase"/>
</dbReference>
<keyword evidence="1" id="KW-0175">Coiled coil</keyword>
<dbReference type="SMART" id="SM00864">
    <property type="entry name" value="Tubulin"/>
    <property type="match status" value="1"/>
</dbReference>
<gene>
    <name evidence="4" type="ORF">CVD27_09700</name>
</gene>
<feature type="domain" description="Tubulin/FtsZ GTPase" evidence="3">
    <location>
        <begin position="4"/>
        <end position="197"/>
    </location>
</feature>
<protein>
    <submittedName>
        <fullName evidence="4">Cell division protein FtsZ</fullName>
    </submittedName>
</protein>
<evidence type="ECO:0000313" key="5">
    <source>
        <dbReference type="Proteomes" id="UP000234950"/>
    </source>
</evidence>
<comment type="caution">
    <text evidence="4">The sequence shown here is derived from an EMBL/GenBank/DDBJ whole genome shotgun (WGS) entry which is preliminary data.</text>
</comment>
<keyword evidence="4" id="KW-0132">Cell division</keyword>
<dbReference type="GO" id="GO:0005525">
    <property type="term" value="F:GTP binding"/>
    <property type="evidence" value="ECO:0007669"/>
    <property type="project" value="InterPro"/>
</dbReference>
<accession>A0A2N5HJB9</accession>
<keyword evidence="5" id="KW-1185">Reference proteome</keyword>
<dbReference type="RefSeq" id="WP_101647695.1">
    <property type="nucleotide sequence ID" value="NZ_PGVE01000040.1"/>
</dbReference>
<evidence type="ECO:0000256" key="2">
    <source>
        <dbReference type="SAM" id="MobiDB-lite"/>
    </source>
</evidence>
<dbReference type="Pfam" id="PF00091">
    <property type="entry name" value="Tubulin"/>
    <property type="match status" value="1"/>
</dbReference>
<dbReference type="Proteomes" id="UP000234950">
    <property type="component" value="Unassembled WGS sequence"/>
</dbReference>
<dbReference type="EMBL" id="PGVE01000040">
    <property type="protein sequence ID" value="PLS05627.1"/>
    <property type="molecule type" value="Genomic_DNA"/>
</dbReference>
<dbReference type="GO" id="GO:0051301">
    <property type="term" value="P:cell division"/>
    <property type="evidence" value="ECO:0007669"/>
    <property type="project" value="UniProtKB-KW"/>
</dbReference>